<feature type="region of interest" description="Disordered" evidence="1">
    <location>
        <begin position="1023"/>
        <end position="1043"/>
    </location>
</feature>
<reference evidence="2 3" key="1">
    <citation type="journal article" date="2019" name="Mol. Ecol. Resour.">
        <title>Improving Illumina assemblies with Hi-C and long reads: an example with the North African dromedary.</title>
        <authorList>
            <person name="Elbers J.P."/>
            <person name="Rogers M.F."/>
            <person name="Perelman P.L."/>
            <person name="Proskuryakova A.A."/>
            <person name="Serdyukova N.A."/>
            <person name="Johnson W.E."/>
            <person name="Horin P."/>
            <person name="Corander J."/>
            <person name="Murphy D."/>
            <person name="Burger P.A."/>
        </authorList>
    </citation>
    <scope>NUCLEOTIDE SEQUENCE [LARGE SCALE GENOMIC DNA]</scope>
    <source>
        <strain evidence="2">Drom800</strain>
        <tissue evidence="2">Blood</tissue>
    </source>
</reference>
<dbReference type="Proteomes" id="UP000299084">
    <property type="component" value="Unassembled WGS sequence"/>
</dbReference>
<protein>
    <submittedName>
        <fullName evidence="2">Uncharacterized protein</fullName>
    </submittedName>
</protein>
<evidence type="ECO:0000313" key="3">
    <source>
        <dbReference type="Proteomes" id="UP000299084"/>
    </source>
</evidence>
<proteinExistence type="predicted"/>
<evidence type="ECO:0000313" key="2">
    <source>
        <dbReference type="EMBL" id="KAB1274619.1"/>
    </source>
</evidence>
<feature type="region of interest" description="Disordered" evidence="1">
    <location>
        <begin position="1049"/>
        <end position="1068"/>
    </location>
</feature>
<sequence length="1529" mass="163718">MAKSGRGLSGTHYGSRCRVAGEGYGQGKVGARSQTAERGQGRGGKGRNPAWRDRGLSLTTSPTELRLRPSTLSRLIPNELHWETLPPPGGGHAWRGGRWQDDFPQSTGLPSFQRPDISRELGSSSGNPISSKAPAHDHECSLWQAGPAAAPDNSLQGLCPLQEQGLLLQDLKFLWQQCTHRHERSVLVSPERPHGLQPVVGPAHAPAHPHRLHSFLCGNCGKAFVYHKVPFSHRSNLSVVSPTNGSKSSHDAVYGRGGRPHRGRELNWEEAVGGVTCRLLCAIRGPHRVNTGCVCVAEVRQPRERWAPAWPTHPHPKEQEGFGAGSGRGSRGRLHILESAVELARGRLTRTFQSCPGVPHLDHSTHLPVRISQSLPRLDAISLTTTQVCAAPASVAMRTGVPGGRNYTSQQPPRRLQHALVAALTSQCGGPEDLRGDLQALGAVATPCSFPTRARSCTSGPHVPGPGWPPHVGPSVPGGPVWSSSASRVPHLGLEAEAQEGTHHRKERRGREFSPHSEGTPCALLYVMRCLSFGCTVQNRREGLGAASSSAVTGSEIGSWFRLVEPPLSRRRICATHTSRLPLLTSLNTLLLASVGHVQVLRTFSLTNLFPMCCCHAVLQNSAGVTLTSQPTPLPLPQVRKAGQALRAEIMPTQDRQKVTLRTPGQLQFRVRDRLLVGKRARWCRLGPKSADSTCCVWCWEAGFCHSRWPEKPPVGAGGLSGSLPVRRGLLPPGTTQSSLTLRPGTEPSSDYITRDQESPPQPTHPVKDAGPSEIKVSAGLYPPKALRQKPSPAPVLASPGFRCFLACVCLTHLGLSHSQVPGVRVWTYLLGVGVPFNPLQLPSMEPAHRSADSMVISRPGLARLPVASSPTLVGPALIASCYANRDAAMTTWGWQSLEALGQDVLHTKTWSCVTGTWIPAVGLLGCTLQKPWSKTRYLPSCCSALMLGSPPLWEGPEVPTSGCMAEEPPSVCGGTSDFRESWGPPQPLCSWSPCKVSLASWRQTKEICKTHSAQRPRLWAAEKAGERGRAGRQWGRAEPTAVRASVVGGRGREPVGPGCGDRSPPSDRLGRRKGFLAPAKSQLPCKLVTAVPQALGHHEALPWASACSHCSRQVCPASHKALLLDTSDILRVAKWPGPAAKGRHPLWQESGAALLTAGELPGCFPQGLLAFSLAIPCQVFLSSCPCHSSPWASLPAMARSLASPGVRVTLLGAWALRPVNKNRSTWKWCLLQVTLMATSSPPGKGILGLKPQVSGKEMLPFTSSHWFVGLALGCDMLVSTVTHLSSHLLAGGAPGTLTLCGSCHSVGGGVGFPRNRVWLHLPWAAGQSHAGPAGEEGCAMIRCVMRAVREPSGPAGHLPTTDQTRHPSLRPSASCPLKSRAVTPAASVAPHDLRNVAAPTYGHSARPGYTHPDDFQTLDTACEKFAELTGKQHSFRKQTQISGLFGRGMSAFYTEKGAALSPGAQQGGHMFKPQRPHWAGPSSCWGSFHFPPLWVGPLAAPPCMVPATHQSQPPVSMSQLHTTKRALP</sequence>
<feature type="region of interest" description="Disordered" evidence="1">
    <location>
        <begin position="239"/>
        <end position="261"/>
    </location>
</feature>
<feature type="region of interest" description="Disordered" evidence="1">
    <location>
        <begin position="726"/>
        <end position="774"/>
    </location>
</feature>
<feature type="compositionally biased region" description="Polar residues" evidence="1">
    <location>
        <begin position="1510"/>
        <end position="1522"/>
    </location>
</feature>
<name>A0A5N4DU35_CAMDR</name>
<gene>
    <name evidence="2" type="ORF">Cadr_000012390</name>
</gene>
<keyword evidence="3" id="KW-1185">Reference proteome</keyword>
<organism evidence="2 3">
    <name type="scientific">Camelus dromedarius</name>
    <name type="common">Dromedary</name>
    <name type="synonym">Arabian camel</name>
    <dbReference type="NCBI Taxonomy" id="9838"/>
    <lineage>
        <taxon>Eukaryota</taxon>
        <taxon>Metazoa</taxon>
        <taxon>Chordata</taxon>
        <taxon>Craniata</taxon>
        <taxon>Vertebrata</taxon>
        <taxon>Euteleostomi</taxon>
        <taxon>Mammalia</taxon>
        <taxon>Eutheria</taxon>
        <taxon>Laurasiatheria</taxon>
        <taxon>Artiodactyla</taxon>
        <taxon>Tylopoda</taxon>
        <taxon>Camelidae</taxon>
        <taxon>Camelus</taxon>
    </lineage>
</organism>
<comment type="caution">
    <text evidence="2">The sequence shown here is derived from an EMBL/GenBank/DDBJ whole genome shotgun (WGS) entry which is preliminary data.</text>
</comment>
<feature type="region of interest" description="Disordered" evidence="1">
    <location>
        <begin position="307"/>
        <end position="329"/>
    </location>
</feature>
<feature type="region of interest" description="Disordered" evidence="1">
    <location>
        <begin position="88"/>
        <end position="136"/>
    </location>
</feature>
<evidence type="ECO:0000256" key="1">
    <source>
        <dbReference type="SAM" id="MobiDB-lite"/>
    </source>
</evidence>
<feature type="region of interest" description="Disordered" evidence="1">
    <location>
        <begin position="496"/>
        <end position="517"/>
    </location>
</feature>
<feature type="region of interest" description="Disordered" evidence="1">
    <location>
        <begin position="1353"/>
        <end position="1378"/>
    </location>
</feature>
<accession>A0A5N4DU35</accession>
<dbReference type="EMBL" id="JWIN03000009">
    <property type="protein sequence ID" value="KAB1274619.1"/>
    <property type="molecule type" value="Genomic_DNA"/>
</dbReference>
<feature type="region of interest" description="Disordered" evidence="1">
    <location>
        <begin position="1510"/>
        <end position="1529"/>
    </location>
</feature>
<feature type="region of interest" description="Disordered" evidence="1">
    <location>
        <begin position="1"/>
        <end position="62"/>
    </location>
</feature>
<feature type="compositionally biased region" description="Polar residues" evidence="1">
    <location>
        <begin position="734"/>
        <end position="752"/>
    </location>
</feature>
<feature type="compositionally biased region" description="Polar residues" evidence="1">
    <location>
        <begin position="121"/>
        <end position="130"/>
    </location>
</feature>